<organism evidence="1 2">
    <name type="scientific">Lacrimispora sphenoides JCM 1415</name>
    <dbReference type="NCBI Taxonomy" id="1297793"/>
    <lineage>
        <taxon>Bacteria</taxon>
        <taxon>Bacillati</taxon>
        <taxon>Bacillota</taxon>
        <taxon>Clostridia</taxon>
        <taxon>Lachnospirales</taxon>
        <taxon>Lachnospiraceae</taxon>
        <taxon>Lacrimispora</taxon>
    </lineage>
</organism>
<dbReference type="EMBL" id="LT630003">
    <property type="protein sequence ID" value="SET69033.1"/>
    <property type="molecule type" value="Genomic_DNA"/>
</dbReference>
<protein>
    <submittedName>
        <fullName evidence="1">Uncharacterized protein</fullName>
    </submittedName>
</protein>
<name>A0ABY1C5B6_9FIRM</name>
<dbReference type="Proteomes" id="UP000198970">
    <property type="component" value="Chromosome I"/>
</dbReference>
<proteinExistence type="predicted"/>
<sequence>MMADELNISIRAVKKSMKELMEMRLIKRVGLSYMEGKNSG</sequence>
<reference evidence="1 2" key="1">
    <citation type="submission" date="2016-10" db="EMBL/GenBank/DDBJ databases">
        <authorList>
            <person name="Varghese N."/>
            <person name="Submissions S."/>
        </authorList>
    </citation>
    <scope>NUCLEOTIDE SEQUENCE [LARGE SCALE GENOMIC DNA]</scope>
    <source>
        <strain evidence="1 2">ATCC 19403</strain>
    </source>
</reference>
<evidence type="ECO:0000313" key="2">
    <source>
        <dbReference type="Proteomes" id="UP000198970"/>
    </source>
</evidence>
<accession>A0ABY1C5B6</accession>
<evidence type="ECO:0000313" key="1">
    <source>
        <dbReference type="EMBL" id="SET69033.1"/>
    </source>
</evidence>
<keyword evidence="2" id="KW-1185">Reference proteome</keyword>
<gene>
    <name evidence="1" type="ORF">SAMN02745906_1144</name>
</gene>